<dbReference type="Proteomes" id="UP001341840">
    <property type="component" value="Unassembled WGS sequence"/>
</dbReference>
<proteinExistence type="predicted"/>
<comment type="caution">
    <text evidence="1">The sequence shown here is derived from an EMBL/GenBank/DDBJ whole genome shotgun (WGS) entry which is preliminary data.</text>
</comment>
<keyword evidence="2" id="KW-1185">Reference proteome</keyword>
<dbReference type="EMBL" id="JASCZI010181741">
    <property type="protein sequence ID" value="MED6185611.1"/>
    <property type="molecule type" value="Genomic_DNA"/>
</dbReference>
<evidence type="ECO:0000313" key="2">
    <source>
        <dbReference type="Proteomes" id="UP001341840"/>
    </source>
</evidence>
<protein>
    <submittedName>
        <fullName evidence="1">Uncharacterized protein</fullName>
    </submittedName>
</protein>
<gene>
    <name evidence="1" type="ORF">PIB30_058790</name>
</gene>
<sequence>MKSVKTTTVEVREDKDGSEEAMKVIEVCKASGFIFRETDITPIVQKLTGGGTSELKTYCLRPRKKNSSWGSRCDGDRKRSNMVASDEVACV</sequence>
<reference evidence="1 2" key="1">
    <citation type="journal article" date="2023" name="Plants (Basel)">
        <title>Bridging the Gap: Combining Genomics and Transcriptomics Approaches to Understand Stylosanthes scabra, an Orphan Legume from the Brazilian Caatinga.</title>
        <authorList>
            <person name="Ferreira-Neto J.R.C."/>
            <person name="da Silva M.D."/>
            <person name="Binneck E."/>
            <person name="de Melo N.F."/>
            <person name="da Silva R.H."/>
            <person name="de Melo A.L.T.M."/>
            <person name="Pandolfi V."/>
            <person name="Bustamante F.O."/>
            <person name="Brasileiro-Vidal A.C."/>
            <person name="Benko-Iseppon A.M."/>
        </authorList>
    </citation>
    <scope>NUCLEOTIDE SEQUENCE [LARGE SCALE GENOMIC DNA]</scope>
    <source>
        <tissue evidence="1">Leaves</tissue>
    </source>
</reference>
<accession>A0ABU6WI95</accession>
<organism evidence="1 2">
    <name type="scientific">Stylosanthes scabra</name>
    <dbReference type="NCBI Taxonomy" id="79078"/>
    <lineage>
        <taxon>Eukaryota</taxon>
        <taxon>Viridiplantae</taxon>
        <taxon>Streptophyta</taxon>
        <taxon>Embryophyta</taxon>
        <taxon>Tracheophyta</taxon>
        <taxon>Spermatophyta</taxon>
        <taxon>Magnoliopsida</taxon>
        <taxon>eudicotyledons</taxon>
        <taxon>Gunneridae</taxon>
        <taxon>Pentapetalae</taxon>
        <taxon>rosids</taxon>
        <taxon>fabids</taxon>
        <taxon>Fabales</taxon>
        <taxon>Fabaceae</taxon>
        <taxon>Papilionoideae</taxon>
        <taxon>50 kb inversion clade</taxon>
        <taxon>dalbergioids sensu lato</taxon>
        <taxon>Dalbergieae</taxon>
        <taxon>Pterocarpus clade</taxon>
        <taxon>Stylosanthes</taxon>
    </lineage>
</organism>
<name>A0ABU6WI95_9FABA</name>
<evidence type="ECO:0000313" key="1">
    <source>
        <dbReference type="EMBL" id="MED6185611.1"/>
    </source>
</evidence>